<organism evidence="2">
    <name type="scientific">Cupriavidus taiwanensis</name>
    <dbReference type="NCBI Taxonomy" id="164546"/>
    <lineage>
        <taxon>Bacteria</taxon>
        <taxon>Pseudomonadati</taxon>
        <taxon>Pseudomonadota</taxon>
        <taxon>Betaproteobacteria</taxon>
        <taxon>Burkholderiales</taxon>
        <taxon>Burkholderiaceae</taxon>
        <taxon>Cupriavidus</taxon>
    </lineage>
</organism>
<evidence type="ECO:0000313" key="2">
    <source>
        <dbReference type="EMBL" id="SOZ68735.1"/>
    </source>
</evidence>
<keyword evidence="1" id="KW-0732">Signal</keyword>
<feature type="signal peptide" evidence="1">
    <location>
        <begin position="1"/>
        <end position="36"/>
    </location>
</feature>
<name>A0A375E640_9BURK</name>
<sequence>MPPDPAAVHAVPDPAPRRWRRTAVHLSLLAATLALSATPAATPAATQAATVAAPPLSELATLLLGTVRGKPTGMHGVTRLTTGDADRQLRLACQELLRAGPVDLDDTTRFDGCVARPGKIVDFHLKVSGIDASRDDTRDFMATAKPILERGICRNPDVPVLGKLGIRLRYHYAAGQKPLVLLDIPPDQCRGK</sequence>
<feature type="chain" id="PRO_5016929021" evidence="1">
    <location>
        <begin position="37"/>
        <end position="192"/>
    </location>
</feature>
<protein>
    <submittedName>
        <fullName evidence="2">Uncharacterized protein</fullName>
    </submittedName>
</protein>
<evidence type="ECO:0000256" key="1">
    <source>
        <dbReference type="SAM" id="SignalP"/>
    </source>
</evidence>
<gene>
    <name evidence="2" type="ORF">CBM2613_B120041</name>
</gene>
<dbReference type="EMBL" id="OFTH01000037">
    <property type="protein sequence ID" value="SOZ68735.1"/>
    <property type="molecule type" value="Genomic_DNA"/>
</dbReference>
<comment type="caution">
    <text evidence="2">The sequence shown here is derived from an EMBL/GenBank/DDBJ whole genome shotgun (WGS) entry which is preliminary data.</text>
</comment>
<proteinExistence type="predicted"/>
<reference evidence="2" key="1">
    <citation type="submission" date="2018-01" db="EMBL/GenBank/DDBJ databases">
        <authorList>
            <person name="Clerissi C."/>
        </authorList>
    </citation>
    <scope>NUCLEOTIDE SEQUENCE</scope>
    <source>
        <strain evidence="2">Cupriavidus taiwanensis STM 8556</strain>
    </source>
</reference>
<accession>A0A375E640</accession>
<dbReference type="AlphaFoldDB" id="A0A375E640"/>
<dbReference type="Proteomes" id="UP000256952">
    <property type="component" value="Chromosome CBM2613_b"/>
</dbReference>
<dbReference type="RefSeq" id="WP_116298218.1">
    <property type="nucleotide sequence ID" value="NZ_LT977024.1"/>
</dbReference>